<reference evidence="13 14" key="1">
    <citation type="submission" date="2017-06" db="EMBL/GenBank/DDBJ databases">
        <title>A platform for efficient transgenesis in Macrostomum lignano, a flatworm model organism for stem cell research.</title>
        <authorList>
            <person name="Berezikov E."/>
        </authorList>
    </citation>
    <scope>NUCLEOTIDE SEQUENCE [LARGE SCALE GENOMIC DNA]</scope>
    <source>
        <strain evidence="13">DV1</strain>
        <tissue evidence="13">Whole organism</tissue>
    </source>
</reference>
<feature type="compositionally biased region" description="Polar residues" evidence="9">
    <location>
        <begin position="713"/>
        <end position="740"/>
    </location>
</feature>
<evidence type="ECO:0000256" key="6">
    <source>
        <dbReference type="ARBA" id="ARBA00047984"/>
    </source>
</evidence>
<keyword evidence="14" id="KW-1185">Reference proteome</keyword>
<evidence type="ECO:0000256" key="2">
    <source>
        <dbReference type="ARBA" id="ARBA00022741"/>
    </source>
</evidence>
<dbReference type="InterPro" id="IPR011545">
    <property type="entry name" value="DEAD/DEAH_box_helicase_dom"/>
</dbReference>
<comment type="caution">
    <text evidence="13">The sequence shown here is derived from an EMBL/GenBank/DDBJ whole genome shotgun (WGS) entry which is preliminary data.</text>
</comment>
<evidence type="ECO:0000259" key="10">
    <source>
        <dbReference type="PROSITE" id="PS51192"/>
    </source>
</evidence>
<feature type="compositionally biased region" description="Low complexity" evidence="9">
    <location>
        <begin position="38"/>
        <end position="52"/>
    </location>
</feature>
<dbReference type="Gene3D" id="3.40.50.300">
    <property type="entry name" value="P-loop containing nucleotide triphosphate hydrolases"/>
    <property type="match status" value="2"/>
</dbReference>
<dbReference type="GO" id="GO:0003676">
    <property type="term" value="F:nucleic acid binding"/>
    <property type="evidence" value="ECO:0007669"/>
    <property type="project" value="InterPro"/>
</dbReference>
<dbReference type="STRING" id="282301.A0A267EA20"/>
<feature type="compositionally biased region" description="Low complexity" evidence="9">
    <location>
        <begin position="67"/>
        <end position="89"/>
    </location>
</feature>
<dbReference type="AlphaFoldDB" id="A0A267EA20"/>
<feature type="compositionally biased region" description="Gly residues" evidence="9">
    <location>
        <begin position="1"/>
        <end position="12"/>
    </location>
</feature>
<dbReference type="SMART" id="SM00490">
    <property type="entry name" value="HELICc"/>
    <property type="match status" value="1"/>
</dbReference>
<organism evidence="13 14">
    <name type="scientific">Macrostomum lignano</name>
    <dbReference type="NCBI Taxonomy" id="282301"/>
    <lineage>
        <taxon>Eukaryota</taxon>
        <taxon>Metazoa</taxon>
        <taxon>Spiralia</taxon>
        <taxon>Lophotrochozoa</taxon>
        <taxon>Platyhelminthes</taxon>
        <taxon>Rhabditophora</taxon>
        <taxon>Macrostomorpha</taxon>
        <taxon>Macrostomida</taxon>
        <taxon>Macrostomidae</taxon>
        <taxon>Macrostomum</taxon>
    </lineage>
</organism>
<evidence type="ECO:0000313" key="13">
    <source>
        <dbReference type="EMBL" id="PAA57649.1"/>
    </source>
</evidence>
<feature type="region of interest" description="Disordered" evidence="9">
    <location>
        <begin position="67"/>
        <end position="175"/>
    </location>
</feature>
<evidence type="ECO:0000259" key="12">
    <source>
        <dbReference type="PROSITE" id="PS51195"/>
    </source>
</evidence>
<dbReference type="InterPro" id="IPR000629">
    <property type="entry name" value="RNA-helicase_DEAD-box_CS"/>
</dbReference>
<keyword evidence="2 8" id="KW-0547">Nucleotide-binding</keyword>
<evidence type="ECO:0000256" key="9">
    <source>
        <dbReference type="SAM" id="MobiDB-lite"/>
    </source>
</evidence>
<dbReference type="InterPro" id="IPR014014">
    <property type="entry name" value="RNA_helicase_DEAD_Q_motif"/>
</dbReference>
<evidence type="ECO:0000256" key="8">
    <source>
        <dbReference type="RuleBase" id="RU000492"/>
    </source>
</evidence>
<dbReference type="SUPFAM" id="SSF52540">
    <property type="entry name" value="P-loop containing nucleoside triphosphate hydrolases"/>
    <property type="match status" value="2"/>
</dbReference>
<dbReference type="PROSITE" id="PS51194">
    <property type="entry name" value="HELICASE_CTER"/>
    <property type="match status" value="1"/>
</dbReference>
<dbReference type="FunFam" id="3.40.50.300:FF:000079">
    <property type="entry name" value="probable ATP-dependent RNA helicase DDX17"/>
    <property type="match status" value="1"/>
</dbReference>
<dbReference type="EC" id="3.6.4.13" evidence="1"/>
<comment type="similarity">
    <text evidence="8">Belongs to the DEAD box helicase family.</text>
</comment>
<comment type="catalytic activity">
    <reaction evidence="6">
        <text>ATP + H2O = ADP + phosphate + H(+)</text>
        <dbReference type="Rhea" id="RHEA:13065"/>
        <dbReference type="ChEBI" id="CHEBI:15377"/>
        <dbReference type="ChEBI" id="CHEBI:15378"/>
        <dbReference type="ChEBI" id="CHEBI:30616"/>
        <dbReference type="ChEBI" id="CHEBI:43474"/>
        <dbReference type="ChEBI" id="CHEBI:456216"/>
        <dbReference type="EC" id="3.6.4.13"/>
    </reaction>
</comment>
<feature type="domain" description="Helicase ATP-binding" evidence="10">
    <location>
        <begin position="309"/>
        <end position="484"/>
    </location>
</feature>
<accession>A0A267EA20</accession>
<dbReference type="PANTHER" id="PTHR47958">
    <property type="entry name" value="ATP-DEPENDENT RNA HELICASE DBP3"/>
    <property type="match status" value="1"/>
</dbReference>
<feature type="short sequence motif" description="Q motif" evidence="7">
    <location>
        <begin position="278"/>
        <end position="306"/>
    </location>
</feature>
<dbReference type="CDD" id="cd18787">
    <property type="entry name" value="SF2_C_DEAD"/>
    <property type="match status" value="1"/>
</dbReference>
<evidence type="ECO:0000256" key="1">
    <source>
        <dbReference type="ARBA" id="ARBA00012552"/>
    </source>
</evidence>
<feature type="region of interest" description="Disordered" evidence="9">
    <location>
        <begin position="669"/>
        <end position="794"/>
    </location>
</feature>
<keyword evidence="5 8" id="KW-0067">ATP-binding</keyword>
<dbReference type="Proteomes" id="UP000215902">
    <property type="component" value="Unassembled WGS sequence"/>
</dbReference>
<feature type="compositionally biased region" description="Low complexity" evidence="9">
    <location>
        <begin position="150"/>
        <end position="170"/>
    </location>
</feature>
<feature type="compositionally biased region" description="Pro residues" evidence="9">
    <location>
        <begin position="770"/>
        <end position="779"/>
    </location>
</feature>
<dbReference type="GO" id="GO:0003724">
    <property type="term" value="F:RNA helicase activity"/>
    <property type="evidence" value="ECO:0007669"/>
    <property type="project" value="UniProtKB-EC"/>
</dbReference>
<evidence type="ECO:0000256" key="7">
    <source>
        <dbReference type="PROSITE-ProRule" id="PRU00552"/>
    </source>
</evidence>
<sequence length="794" mass="86837">MQPFRSGGGSSGGSFDPPPRKKFSAYNNPLAEEPDTAYGESYYSRYGNSSRNATTAPVAVVDYRKTPGVAPPAAASSGPSAASAPYAGIGRKRVQDEDDYFYGDEDDNEMEGNGDAGRAHDNDDEEDPLEAFMAGVTAEAKRDLDRIAPSLQQKQQSQQQQLQQQQQQQKGLREDLEREDEMEAYLKFMQENPNVGVQGDDEEIYEYDNEGNIVERAGHKEIDPLPPVDHSQVQYAPFERNFYTPHPEVAAMKPEQAMELRRKLGIRVQGVEAPYPICSFAHLGLDDQLMDSISRAGFTQPTPIQAQACPAALSGRDVIGIAKTGSGKTVTFVWPLVMHVLDQSPLAPGDGPIGLICAPTRELALQIYAEARKFGKPYGVTVVCAYGGGSMWEQQKACEAGCEILVCTPGRLIDLVKKKATNLRRVTYLVFDEADKMFQLGFEAQVRSIANHVRPDRQTLLFSATFKRRVERLVRDILTDPIRICQGELGEANQDVRQFVEIFRQPEDKWIWMQRHLAGFCSQGQTLVFVTRKANSEDVAKRISGAGFSCRLLHGDMHQSERNDTIAAYKRGEFQVLVATDVASRGLDIPAIRTVINYESARDIDTHTHRVGRTGRAGHKGMAYTLLLDKEKDFAGHLVRNLEGVGQEAPPRLLALANECAWFKNSRFKSGGQGKRVSASGRTRERPGLGLGGGGGGGGSGGGGGGSGGGSGQEQQLSFTRPSSSGPQTDRVSATKQAFMSQYKKMFVSAGPDSGSGTSTLPSQQQQRPPQMPPPPPQSAPSSSNERRKRSRWD</sequence>
<feature type="compositionally biased region" description="Gly residues" evidence="9">
    <location>
        <begin position="689"/>
        <end position="712"/>
    </location>
</feature>
<dbReference type="EMBL" id="NIVC01002461">
    <property type="protein sequence ID" value="PAA57649.1"/>
    <property type="molecule type" value="Genomic_DNA"/>
</dbReference>
<feature type="region of interest" description="Disordered" evidence="9">
    <location>
        <begin position="1"/>
        <end position="53"/>
    </location>
</feature>
<dbReference type="InterPro" id="IPR014001">
    <property type="entry name" value="Helicase_ATP-bd"/>
</dbReference>
<dbReference type="GO" id="GO:0016787">
    <property type="term" value="F:hydrolase activity"/>
    <property type="evidence" value="ECO:0007669"/>
    <property type="project" value="UniProtKB-KW"/>
</dbReference>
<feature type="domain" description="Helicase C-terminal" evidence="11">
    <location>
        <begin position="512"/>
        <end position="657"/>
    </location>
</feature>
<dbReference type="PROSITE" id="PS00039">
    <property type="entry name" value="DEAD_ATP_HELICASE"/>
    <property type="match status" value="1"/>
</dbReference>
<dbReference type="Pfam" id="PF00271">
    <property type="entry name" value="Helicase_C"/>
    <property type="match status" value="1"/>
</dbReference>
<name>A0A267EA20_9PLAT</name>
<dbReference type="PROSITE" id="PS51195">
    <property type="entry name" value="Q_MOTIF"/>
    <property type="match status" value="1"/>
</dbReference>
<proteinExistence type="inferred from homology"/>
<dbReference type="InterPro" id="IPR027417">
    <property type="entry name" value="P-loop_NTPase"/>
</dbReference>
<feature type="domain" description="DEAD-box RNA helicase Q" evidence="12">
    <location>
        <begin position="278"/>
        <end position="306"/>
    </location>
</feature>
<dbReference type="SMART" id="SM00487">
    <property type="entry name" value="DEXDc"/>
    <property type="match status" value="1"/>
</dbReference>
<dbReference type="Pfam" id="PF00270">
    <property type="entry name" value="DEAD"/>
    <property type="match status" value="1"/>
</dbReference>
<dbReference type="OrthoDB" id="196131at2759"/>
<evidence type="ECO:0000256" key="3">
    <source>
        <dbReference type="ARBA" id="ARBA00022801"/>
    </source>
</evidence>
<keyword evidence="3 8" id="KW-0378">Hydrolase</keyword>
<evidence type="ECO:0000256" key="5">
    <source>
        <dbReference type="ARBA" id="ARBA00022840"/>
    </source>
</evidence>
<evidence type="ECO:0000256" key="4">
    <source>
        <dbReference type="ARBA" id="ARBA00022806"/>
    </source>
</evidence>
<protein>
    <recommendedName>
        <fullName evidence="1">RNA helicase</fullName>
        <ecNumber evidence="1">3.6.4.13</ecNumber>
    </recommendedName>
</protein>
<dbReference type="PROSITE" id="PS51192">
    <property type="entry name" value="HELICASE_ATP_BIND_1"/>
    <property type="match status" value="1"/>
</dbReference>
<dbReference type="InterPro" id="IPR001650">
    <property type="entry name" value="Helicase_C-like"/>
</dbReference>
<evidence type="ECO:0000313" key="14">
    <source>
        <dbReference type="Proteomes" id="UP000215902"/>
    </source>
</evidence>
<feature type="compositionally biased region" description="Acidic residues" evidence="9">
    <location>
        <begin position="96"/>
        <end position="112"/>
    </location>
</feature>
<evidence type="ECO:0000259" key="11">
    <source>
        <dbReference type="PROSITE" id="PS51194"/>
    </source>
</evidence>
<dbReference type="GO" id="GO:0005524">
    <property type="term" value="F:ATP binding"/>
    <property type="evidence" value="ECO:0007669"/>
    <property type="project" value="UniProtKB-KW"/>
</dbReference>
<keyword evidence="4 8" id="KW-0347">Helicase</keyword>
<gene>
    <name evidence="13" type="ORF">BOX15_Mlig014491g2</name>
</gene>